<dbReference type="GO" id="GO:0006518">
    <property type="term" value="P:peptide metabolic process"/>
    <property type="evidence" value="ECO:0007669"/>
    <property type="project" value="UniProtKB-ARBA"/>
</dbReference>
<evidence type="ECO:0000256" key="2">
    <source>
        <dbReference type="ARBA" id="ARBA00022723"/>
    </source>
</evidence>
<comment type="cofactor">
    <cofactor evidence="6 7">
        <name>Mg(2+)</name>
        <dbReference type="ChEBI" id="CHEBI:18420"/>
    </cofactor>
    <text evidence="6 7">Binds 1 Mg(2+) ion per subunit.</text>
</comment>
<proteinExistence type="inferred from homology"/>
<dbReference type="CDD" id="cd03319">
    <property type="entry name" value="L-Ala-DL-Glu_epimerase"/>
    <property type="match status" value="1"/>
</dbReference>
<dbReference type="Pfam" id="PF02746">
    <property type="entry name" value="MR_MLE_N"/>
    <property type="match status" value="1"/>
</dbReference>
<dbReference type="EC" id="5.1.1.-" evidence="7"/>
<evidence type="ECO:0000256" key="7">
    <source>
        <dbReference type="RuleBase" id="RU366006"/>
    </source>
</evidence>
<keyword evidence="2 6" id="KW-0479">Metal-binding</keyword>
<dbReference type="PANTHER" id="PTHR48073">
    <property type="entry name" value="O-SUCCINYLBENZOATE SYNTHASE-RELATED"/>
    <property type="match status" value="1"/>
</dbReference>
<dbReference type="EMBL" id="PZJG01000001">
    <property type="protein sequence ID" value="RAK50264.1"/>
    <property type="molecule type" value="Genomic_DNA"/>
</dbReference>
<keyword evidence="3 6" id="KW-0460">Magnesium</keyword>
<dbReference type="SUPFAM" id="SSF51604">
    <property type="entry name" value="Enolase C-terminal domain-like"/>
    <property type="match status" value="1"/>
</dbReference>
<dbReference type="Gene3D" id="3.30.390.10">
    <property type="entry name" value="Enolase-like, N-terminal domain"/>
    <property type="match status" value="1"/>
</dbReference>
<dbReference type="InterPro" id="IPR013342">
    <property type="entry name" value="Mandelate_racemase_C"/>
</dbReference>
<organism evidence="9 10">
    <name type="scientific">Macrococcoides bohemicum</name>
    <dbReference type="NCBI Taxonomy" id="1903056"/>
    <lineage>
        <taxon>Bacteria</taxon>
        <taxon>Bacillati</taxon>
        <taxon>Bacillota</taxon>
        <taxon>Bacilli</taxon>
        <taxon>Bacillales</taxon>
        <taxon>Staphylococcaceae</taxon>
        <taxon>Macrococcoides</taxon>
    </lineage>
</organism>
<sequence length="378" mass="41841">MIKISVIWRRIMKITKIIGHYIQLPLKEPFIINYATYDSMHSVIVEIHTDTGIIGFGEGVADEHVTGESAAGIFANLAMIAPKLIGENPLNIEAIHLKLDEMILGNPALKASIDIALYDILGKHANLPIYQLLGGKTVERLDYAKVLSVKNIEETKKDIDILLESGYKVIKVKLGGNIFDDILKLKQILEYIKEADAIVRVDCNQAWSNPKAIIQALKSIDDPKLKWIEQPLKYNDIEGMKYLYENMNVCLMADEMIKDIHDLARLSTPHFDLLNVKLMKCGGIHNAVKLIRFAEGLGIECQIGSMVESSIGSAAGYHTAMALNNVKSTELTGSLLFSQDIGDLKFNIPYVDLGDVPGLGITINKEALAALTVKKFEV</sequence>
<reference evidence="9 10" key="1">
    <citation type="journal article" date="2018" name="Front. Microbiol.">
        <title>Description and Comparative Genomics of Macrococcus caseolyticus subsp. hominis subsp. nov., Macrococcus goetzii sp. nov., Macrococcus epidermidis sp. nov., and Macrococcus bohemicus sp. nov., Novel Macrococci From Human Clinical Material With Virulence Potential and Suspected Uptake of Foreign DNA by Natural Transformation.</title>
        <authorList>
            <person name="Maslanova I."/>
            <person name="Wertheimer Z."/>
            <person name="Sedlacek I."/>
            <person name="Svec P."/>
            <person name="Indrakova A."/>
            <person name="Kovarovic V."/>
            <person name="Schumann P."/>
            <person name="Sproer C."/>
            <person name="Kralova S."/>
            <person name="Sedo O."/>
            <person name="Kristofova L."/>
            <person name="Vrbovska V."/>
            <person name="Fuzik T."/>
            <person name="Petras P."/>
            <person name="Zdrahal Z."/>
            <person name="Ruzickova V."/>
            <person name="Doskar J."/>
            <person name="Pantucek R."/>
        </authorList>
    </citation>
    <scope>NUCLEOTIDE SEQUENCE [LARGE SCALE GENOMIC DNA]</scope>
    <source>
        <strain evidence="9 10">03/115</strain>
    </source>
</reference>
<feature type="binding site" evidence="6">
    <location>
        <position position="229"/>
    </location>
    <ligand>
        <name>Mg(2+)</name>
        <dbReference type="ChEBI" id="CHEBI:18420"/>
    </ligand>
</feature>
<dbReference type="SUPFAM" id="SSF54826">
    <property type="entry name" value="Enolase N-terminal domain-like"/>
    <property type="match status" value="1"/>
</dbReference>
<evidence type="ECO:0000313" key="9">
    <source>
        <dbReference type="EMBL" id="RAK50264.1"/>
    </source>
</evidence>
<dbReference type="SFLD" id="SFLDS00001">
    <property type="entry name" value="Enolase"/>
    <property type="match status" value="1"/>
</dbReference>
<evidence type="ECO:0000256" key="5">
    <source>
        <dbReference type="PIRSR" id="PIRSR634603-1"/>
    </source>
</evidence>
<feature type="domain" description="Mandelate racemase/muconate lactonizing enzyme C-terminal" evidence="8">
    <location>
        <begin position="152"/>
        <end position="250"/>
    </location>
</feature>
<dbReference type="PANTHER" id="PTHR48073:SF2">
    <property type="entry name" value="O-SUCCINYLBENZOATE SYNTHASE"/>
    <property type="match status" value="1"/>
</dbReference>
<dbReference type="SFLD" id="SFLDF00009">
    <property type="entry name" value="o-succinylbenzoate_synthase"/>
    <property type="match status" value="1"/>
</dbReference>
<evidence type="ECO:0000256" key="4">
    <source>
        <dbReference type="ARBA" id="ARBA00023235"/>
    </source>
</evidence>
<keyword evidence="4 7" id="KW-0413">Isomerase</keyword>
<evidence type="ECO:0000256" key="6">
    <source>
        <dbReference type="PIRSR" id="PIRSR634603-3"/>
    </source>
</evidence>
<comment type="similarity">
    <text evidence="1 7">Belongs to the mandelate racemase/muconate lactonizing enzyme family.</text>
</comment>
<name>A0A328A9E0_9STAP</name>
<feature type="binding site" evidence="6">
    <location>
        <position position="254"/>
    </location>
    <ligand>
        <name>Mg(2+)</name>
        <dbReference type="ChEBI" id="CHEBI:18420"/>
    </ligand>
</feature>
<evidence type="ECO:0000256" key="3">
    <source>
        <dbReference type="ARBA" id="ARBA00022842"/>
    </source>
</evidence>
<dbReference type="AlphaFoldDB" id="A0A328A9E0"/>
<dbReference type="OrthoDB" id="9775391at2"/>
<dbReference type="SFLD" id="SFLDG00180">
    <property type="entry name" value="muconate_cycloisomerase"/>
    <property type="match status" value="1"/>
</dbReference>
<dbReference type="SMART" id="SM00922">
    <property type="entry name" value="MR_MLE"/>
    <property type="match status" value="1"/>
</dbReference>
<dbReference type="Gene3D" id="3.20.20.120">
    <property type="entry name" value="Enolase-like C-terminal domain"/>
    <property type="match status" value="1"/>
</dbReference>
<accession>A0A328A9E0</accession>
<evidence type="ECO:0000313" key="10">
    <source>
        <dbReference type="Proteomes" id="UP000249579"/>
    </source>
</evidence>
<dbReference type="GO" id="GO:0016855">
    <property type="term" value="F:racemase and epimerase activity, acting on amino acids and derivatives"/>
    <property type="evidence" value="ECO:0007669"/>
    <property type="project" value="UniProtKB-UniRule"/>
</dbReference>
<comment type="caution">
    <text evidence="9">The sequence shown here is derived from an EMBL/GenBank/DDBJ whole genome shotgun (WGS) entry which is preliminary data.</text>
</comment>
<dbReference type="InterPro" id="IPR013341">
    <property type="entry name" value="Mandelate_racemase_N_dom"/>
</dbReference>
<dbReference type="FunFam" id="3.30.390.10:FF:000009">
    <property type="entry name" value="Hydrophobic dipeptide epimerase"/>
    <property type="match status" value="1"/>
</dbReference>
<evidence type="ECO:0000256" key="1">
    <source>
        <dbReference type="ARBA" id="ARBA00008031"/>
    </source>
</evidence>
<feature type="active site" description="Proton acceptor; specific for (R)-substrate epimerization" evidence="5">
    <location>
        <position position="173"/>
    </location>
</feature>
<dbReference type="InterPro" id="IPR029065">
    <property type="entry name" value="Enolase_C-like"/>
</dbReference>
<protein>
    <recommendedName>
        <fullName evidence="7">Dipeptide epimerase</fullName>
        <ecNumber evidence="7">5.1.1.-</ecNumber>
    </recommendedName>
</protein>
<dbReference type="GO" id="GO:0000287">
    <property type="term" value="F:magnesium ion binding"/>
    <property type="evidence" value="ECO:0007669"/>
    <property type="project" value="UniProtKB-ARBA"/>
</dbReference>
<evidence type="ECO:0000259" key="8">
    <source>
        <dbReference type="SMART" id="SM00922"/>
    </source>
</evidence>
<feature type="active site" description="Proton acceptor; specific for (S)-substrate epimerization" evidence="5">
    <location>
        <position position="277"/>
    </location>
</feature>
<gene>
    <name evidence="9" type="ORF">BHX94_02025</name>
</gene>
<dbReference type="InterPro" id="IPR029017">
    <property type="entry name" value="Enolase-like_N"/>
</dbReference>
<dbReference type="InterPro" id="IPR034603">
    <property type="entry name" value="Dipeptide_epimerase"/>
</dbReference>
<feature type="binding site" evidence="6">
    <location>
        <position position="202"/>
    </location>
    <ligand>
        <name>Mg(2+)</name>
        <dbReference type="ChEBI" id="CHEBI:18420"/>
    </ligand>
</feature>
<dbReference type="InterPro" id="IPR036849">
    <property type="entry name" value="Enolase-like_C_sf"/>
</dbReference>
<dbReference type="Pfam" id="PF13378">
    <property type="entry name" value="MR_MLE_C"/>
    <property type="match status" value="1"/>
</dbReference>
<dbReference type="Proteomes" id="UP000249579">
    <property type="component" value="Unassembled WGS sequence"/>
</dbReference>